<dbReference type="GO" id="GO:0008641">
    <property type="term" value="F:ubiquitin-like modifier activating enzyme activity"/>
    <property type="evidence" value="ECO:0007669"/>
    <property type="project" value="InterPro"/>
</dbReference>
<dbReference type="SUPFAM" id="SSF69572">
    <property type="entry name" value="Activating enzymes of the ubiquitin-like proteins"/>
    <property type="match status" value="1"/>
</dbReference>
<name>A0A329R486_9ACTN</name>
<reference evidence="2 3" key="1">
    <citation type="submission" date="2018-06" db="EMBL/GenBank/DDBJ databases">
        <title>Phytoactinopolyspora halophila sp. nov., a novel halophilic actinomycete isolated from a saline soil in China.</title>
        <authorList>
            <person name="Tang S.-K."/>
        </authorList>
    </citation>
    <scope>NUCLEOTIDE SEQUENCE [LARGE SCALE GENOMIC DNA]</scope>
    <source>
        <strain evidence="2 3">YIM 96934</strain>
    </source>
</reference>
<dbReference type="EMBL" id="QMIG01000001">
    <property type="protein sequence ID" value="RAW18806.1"/>
    <property type="molecule type" value="Genomic_DNA"/>
</dbReference>
<dbReference type="GO" id="GO:0016779">
    <property type="term" value="F:nucleotidyltransferase activity"/>
    <property type="evidence" value="ECO:0007669"/>
    <property type="project" value="UniProtKB-KW"/>
</dbReference>
<feature type="domain" description="THIF-type NAD/FAD binding fold" evidence="1">
    <location>
        <begin position="113"/>
        <end position="166"/>
    </location>
</feature>
<dbReference type="OrthoDB" id="4426339at2"/>
<protein>
    <submittedName>
        <fullName evidence="2">ThiF family adenylyltransferase</fullName>
    </submittedName>
</protein>
<evidence type="ECO:0000313" key="2">
    <source>
        <dbReference type="EMBL" id="RAW18806.1"/>
    </source>
</evidence>
<dbReference type="InterPro" id="IPR035985">
    <property type="entry name" value="Ubiquitin-activating_enz"/>
</dbReference>
<proteinExistence type="predicted"/>
<keyword evidence="2" id="KW-0808">Transferase</keyword>
<dbReference type="RefSeq" id="WP_112256518.1">
    <property type="nucleotide sequence ID" value="NZ_QMIG01000001.1"/>
</dbReference>
<comment type="caution">
    <text evidence="2">The sequence shown here is derived from an EMBL/GenBank/DDBJ whole genome shotgun (WGS) entry which is preliminary data.</text>
</comment>
<dbReference type="Pfam" id="PF00899">
    <property type="entry name" value="ThiF"/>
    <property type="match status" value="1"/>
</dbReference>
<dbReference type="Gene3D" id="3.40.50.720">
    <property type="entry name" value="NAD(P)-binding Rossmann-like Domain"/>
    <property type="match status" value="2"/>
</dbReference>
<keyword evidence="2" id="KW-0548">Nucleotidyltransferase</keyword>
<dbReference type="InterPro" id="IPR000594">
    <property type="entry name" value="ThiF_NAD_FAD-bd"/>
</dbReference>
<evidence type="ECO:0000313" key="3">
    <source>
        <dbReference type="Proteomes" id="UP000250462"/>
    </source>
</evidence>
<dbReference type="AlphaFoldDB" id="A0A329R486"/>
<dbReference type="Proteomes" id="UP000250462">
    <property type="component" value="Unassembled WGS sequence"/>
</dbReference>
<gene>
    <name evidence="2" type="ORF">DPM12_01715</name>
</gene>
<sequence length="348" mass="36425">MRPLLHPSLSQIWRDTSTIQIGVTPGCAVVLTGLGNVEKALLRSMDGRNDQATLQQLALAWGADSASADKLIETLAEAGAVIDGDQLPAHSSRPAGRLEPDRASLGLVEHSADAGYAGMERRAQRRVEVVGAGRVGASVARLLAAGGVGAIDIDDGDLVAPSDVTPLGHDPGAVGLGRDRSLRPSLDIATANAVPGEEPDFVLFTVPRAYEHASVVASLMRAGIPHLQASVTELTGVVGPLVVPGSSACLRCLDLHRTDRDAGWPTVLDQATRHPPPSPACDTSLVATVAGLASAQILAFLDGYHVASIGGTLECELPYGLPRRRTWRTHPDCGCTWEHECVPEDPDC</sequence>
<organism evidence="2 3">
    <name type="scientific">Phytoactinopolyspora halophila</name>
    <dbReference type="NCBI Taxonomy" id="1981511"/>
    <lineage>
        <taxon>Bacteria</taxon>
        <taxon>Bacillati</taxon>
        <taxon>Actinomycetota</taxon>
        <taxon>Actinomycetes</taxon>
        <taxon>Jiangellales</taxon>
        <taxon>Jiangellaceae</taxon>
        <taxon>Phytoactinopolyspora</taxon>
    </lineage>
</organism>
<accession>A0A329R486</accession>
<evidence type="ECO:0000259" key="1">
    <source>
        <dbReference type="Pfam" id="PF00899"/>
    </source>
</evidence>
<keyword evidence="3" id="KW-1185">Reference proteome</keyword>